<dbReference type="OMA" id="QFYCTLQ"/>
<reference evidence="2 3" key="1">
    <citation type="journal article" date="2010" name="Science">
        <title>Genomic comparison of the ants Camponotus floridanus and Harpegnathos saltator.</title>
        <authorList>
            <person name="Bonasio R."/>
            <person name="Zhang G."/>
            <person name="Ye C."/>
            <person name="Mutti N.S."/>
            <person name="Fang X."/>
            <person name="Qin N."/>
            <person name="Donahue G."/>
            <person name="Yang P."/>
            <person name="Li Q."/>
            <person name="Li C."/>
            <person name="Zhang P."/>
            <person name="Huang Z."/>
            <person name="Berger S.L."/>
            <person name="Reinberg D."/>
            <person name="Wang J."/>
            <person name="Liebig J."/>
        </authorList>
    </citation>
    <scope>NUCLEOTIDE SEQUENCE [LARGE SCALE GENOMIC DNA]</scope>
    <source>
        <strain evidence="3">C129</strain>
    </source>
</reference>
<dbReference type="AlphaFoldDB" id="E1ZWJ2"/>
<evidence type="ECO:0000313" key="2">
    <source>
        <dbReference type="EMBL" id="EFN74429.1"/>
    </source>
</evidence>
<evidence type="ECO:0000256" key="1">
    <source>
        <dbReference type="SAM" id="MobiDB-lite"/>
    </source>
</evidence>
<accession>E1ZWJ2</accession>
<dbReference type="InParanoid" id="E1ZWJ2"/>
<sequence>MISPLPSYDDELLNSAYANISLIADKIWTYNPEDPFRKLNHSLWIQSCEVIAKYQENSDYRPRLVRDVISESRLAKYGNYEYDEQYEGMYRPDDGKSSDSGLRHFRSTMEAVEPWMLPEVQEHFARLISPNCTRSHREPSAIPILKCNTVRRENEISCSSFKSNWNEKKRQKISPKKSKKVGLHNELLPIHKSETNNGSHEKSIEIFARYRRYTIETAAEMQLESRIGSDAVRDIWNSEKFQQQQQQHRQNYQQIARQAQPAVQHHQQQFYCTLQYQPLILRTEYQRRMLQSPPPPPPPPPVLSAEVPEFFPKSSLPSITTYNINNKEHRAYQIRYFPSLNDRNYQSELFPYNRPQQEIAATVFPNTRMSILPVTETNMFHSPQEWIQRVAPPVQLQLTASSSSSLPICTSLRSIHDATIVHRPLQIYEKFLPCTQPSPTTSIPVYQRPMELYQEPTPKRKSQGVDFNNLILLTKNNVKTRRSKGTAQQSFLLESKQGPRTSGRNEQLQWFDKDRCTRGEVVTVNALVSELRSFEEKYECCKGAGTSWRTAVEGQQRSSETSRSRNKAFGSDSSRCRTSNAEERKRRTKRPLYRDVLANTSSGAALENVFEERYDELEQQAMEQYRNSEESLALKYQAI</sequence>
<feature type="region of interest" description="Disordered" evidence="1">
    <location>
        <begin position="552"/>
        <end position="591"/>
    </location>
</feature>
<dbReference type="EMBL" id="GL434853">
    <property type="protein sequence ID" value="EFN74429.1"/>
    <property type="molecule type" value="Genomic_DNA"/>
</dbReference>
<feature type="compositionally biased region" description="Polar residues" evidence="1">
    <location>
        <begin position="552"/>
        <end position="561"/>
    </location>
</feature>
<name>E1ZWJ2_CAMFO</name>
<feature type="region of interest" description="Disordered" evidence="1">
    <location>
        <begin position="481"/>
        <end position="506"/>
    </location>
</feature>
<protein>
    <submittedName>
        <fullName evidence="2">Uncharacterized protein</fullName>
    </submittedName>
</protein>
<organism evidence="3">
    <name type="scientific">Camponotus floridanus</name>
    <name type="common">Florida carpenter ant</name>
    <dbReference type="NCBI Taxonomy" id="104421"/>
    <lineage>
        <taxon>Eukaryota</taxon>
        <taxon>Metazoa</taxon>
        <taxon>Ecdysozoa</taxon>
        <taxon>Arthropoda</taxon>
        <taxon>Hexapoda</taxon>
        <taxon>Insecta</taxon>
        <taxon>Pterygota</taxon>
        <taxon>Neoptera</taxon>
        <taxon>Endopterygota</taxon>
        <taxon>Hymenoptera</taxon>
        <taxon>Apocrita</taxon>
        <taxon>Aculeata</taxon>
        <taxon>Formicoidea</taxon>
        <taxon>Formicidae</taxon>
        <taxon>Formicinae</taxon>
        <taxon>Camponotus</taxon>
    </lineage>
</organism>
<gene>
    <name evidence="2" type="ORF">EAG_08883</name>
</gene>
<keyword evidence="3" id="KW-1185">Reference proteome</keyword>
<dbReference type="Proteomes" id="UP000000311">
    <property type="component" value="Unassembled WGS sequence"/>
</dbReference>
<dbReference type="OrthoDB" id="6598508at2759"/>
<feature type="compositionally biased region" description="Polar residues" evidence="1">
    <location>
        <begin position="485"/>
        <end position="506"/>
    </location>
</feature>
<evidence type="ECO:0000313" key="3">
    <source>
        <dbReference type="Proteomes" id="UP000000311"/>
    </source>
</evidence>
<proteinExistence type="predicted"/>